<gene>
    <name evidence="1" type="ORF">BV22DRAFT_1133908</name>
</gene>
<evidence type="ECO:0000313" key="2">
    <source>
        <dbReference type="Proteomes" id="UP000790709"/>
    </source>
</evidence>
<organism evidence="1 2">
    <name type="scientific">Leucogyrophana mollusca</name>
    <dbReference type="NCBI Taxonomy" id="85980"/>
    <lineage>
        <taxon>Eukaryota</taxon>
        <taxon>Fungi</taxon>
        <taxon>Dikarya</taxon>
        <taxon>Basidiomycota</taxon>
        <taxon>Agaricomycotina</taxon>
        <taxon>Agaricomycetes</taxon>
        <taxon>Agaricomycetidae</taxon>
        <taxon>Boletales</taxon>
        <taxon>Boletales incertae sedis</taxon>
        <taxon>Leucogyrophana</taxon>
    </lineage>
</organism>
<name>A0ACB8B2B2_9AGAM</name>
<accession>A0ACB8B2B2</accession>
<protein>
    <submittedName>
        <fullName evidence="1">Uncharacterized protein</fullName>
    </submittedName>
</protein>
<reference evidence="1" key="1">
    <citation type="journal article" date="2021" name="New Phytol.">
        <title>Evolutionary innovations through gain and loss of genes in the ectomycorrhizal Boletales.</title>
        <authorList>
            <person name="Wu G."/>
            <person name="Miyauchi S."/>
            <person name="Morin E."/>
            <person name="Kuo A."/>
            <person name="Drula E."/>
            <person name="Varga T."/>
            <person name="Kohler A."/>
            <person name="Feng B."/>
            <person name="Cao Y."/>
            <person name="Lipzen A."/>
            <person name="Daum C."/>
            <person name="Hundley H."/>
            <person name="Pangilinan J."/>
            <person name="Johnson J."/>
            <person name="Barry K."/>
            <person name="LaButti K."/>
            <person name="Ng V."/>
            <person name="Ahrendt S."/>
            <person name="Min B."/>
            <person name="Choi I.G."/>
            <person name="Park H."/>
            <person name="Plett J.M."/>
            <person name="Magnuson J."/>
            <person name="Spatafora J.W."/>
            <person name="Nagy L.G."/>
            <person name="Henrissat B."/>
            <person name="Grigoriev I.V."/>
            <person name="Yang Z.L."/>
            <person name="Xu J."/>
            <person name="Martin F.M."/>
        </authorList>
    </citation>
    <scope>NUCLEOTIDE SEQUENCE</scope>
    <source>
        <strain evidence="1">KUC20120723A-06</strain>
    </source>
</reference>
<comment type="caution">
    <text evidence="1">The sequence shown here is derived from an EMBL/GenBank/DDBJ whole genome shotgun (WGS) entry which is preliminary data.</text>
</comment>
<sequence>MLTDPYAKSHSFLSSLLPPTPETTAHVRAQGGALPHTITNAPTHLPSLPEDSHILSSHSASRSPRLSSPVVKLTTQALALAVGLSSCCFYTPSRIRLLYTTIHTPDPRFTILLAQTHSYLLSPDFAAPSRPRSTVRRRCSSRG</sequence>
<evidence type="ECO:0000313" key="1">
    <source>
        <dbReference type="EMBL" id="KAH7919336.1"/>
    </source>
</evidence>
<keyword evidence="2" id="KW-1185">Reference proteome</keyword>
<dbReference type="Proteomes" id="UP000790709">
    <property type="component" value="Unassembled WGS sequence"/>
</dbReference>
<proteinExistence type="predicted"/>
<dbReference type="EMBL" id="MU266670">
    <property type="protein sequence ID" value="KAH7919336.1"/>
    <property type="molecule type" value="Genomic_DNA"/>
</dbReference>